<dbReference type="CDD" id="cd00564">
    <property type="entry name" value="TMP_TenI"/>
    <property type="match status" value="1"/>
</dbReference>
<comment type="function">
    <text evidence="9">Condenses 4-methyl-5-(beta-hydroxyethyl)thiazole monophosphate (THZ-P) and 2-methyl-4-amino-5-hydroxymethyl pyrimidine pyrophosphate (HMP-PP) to form thiamine monophosphate (TMP).</text>
</comment>
<dbReference type="EMBL" id="DVGA01000048">
    <property type="protein sequence ID" value="HIQ78554.1"/>
    <property type="molecule type" value="Genomic_DNA"/>
</dbReference>
<evidence type="ECO:0000256" key="7">
    <source>
        <dbReference type="ARBA" id="ARBA00047851"/>
    </source>
</evidence>
<feature type="binding site" evidence="9">
    <location>
        <begin position="41"/>
        <end position="45"/>
    </location>
    <ligand>
        <name>4-amino-2-methyl-5-(diphosphooxymethyl)pyrimidine</name>
        <dbReference type="ChEBI" id="CHEBI:57841"/>
    </ligand>
</feature>
<feature type="binding site" evidence="9">
    <location>
        <begin position="138"/>
        <end position="140"/>
    </location>
    <ligand>
        <name>2-[(2R,5Z)-2-carboxy-4-methylthiazol-5(2H)-ylidene]ethyl phosphate</name>
        <dbReference type="ChEBI" id="CHEBI:62899"/>
    </ligand>
</feature>
<evidence type="ECO:0000256" key="6">
    <source>
        <dbReference type="ARBA" id="ARBA00047334"/>
    </source>
</evidence>
<keyword evidence="4 9" id="KW-0460">Magnesium</keyword>
<dbReference type="GO" id="GO:0005737">
    <property type="term" value="C:cytoplasm"/>
    <property type="evidence" value="ECO:0007669"/>
    <property type="project" value="TreeGrafter"/>
</dbReference>
<protein>
    <recommendedName>
        <fullName evidence="9">Thiamine-phosphate synthase</fullName>
        <shortName evidence="9">TP synthase</shortName>
        <shortName evidence="9">TPS</shortName>
        <ecNumber evidence="9">2.5.1.3</ecNumber>
    </recommendedName>
    <alternativeName>
        <fullName evidence="9">Thiamine-phosphate pyrophosphorylase</fullName>
        <shortName evidence="9">TMP pyrophosphorylase</shortName>
        <shortName evidence="9">TMP-PPase</shortName>
    </alternativeName>
</protein>
<keyword evidence="5 9" id="KW-0784">Thiamine biosynthesis</keyword>
<evidence type="ECO:0000313" key="14">
    <source>
        <dbReference type="Proteomes" id="UP000824262"/>
    </source>
</evidence>
<dbReference type="HAMAP" id="MF_00097">
    <property type="entry name" value="TMP_synthase"/>
    <property type="match status" value="1"/>
</dbReference>
<evidence type="ECO:0000256" key="9">
    <source>
        <dbReference type="HAMAP-Rule" id="MF_00097"/>
    </source>
</evidence>
<dbReference type="AlphaFoldDB" id="A0A9D0ZFT3"/>
<evidence type="ECO:0000256" key="8">
    <source>
        <dbReference type="ARBA" id="ARBA00047883"/>
    </source>
</evidence>
<evidence type="ECO:0000313" key="13">
    <source>
        <dbReference type="EMBL" id="HIQ78554.1"/>
    </source>
</evidence>
<comment type="pathway">
    <text evidence="1 9 11">Cofactor biosynthesis; thiamine diphosphate biosynthesis; thiamine phosphate from 4-amino-2-methyl-5-diphosphomethylpyrimidine and 4-methyl-5-(2-phosphoethyl)-thiazole: step 1/1.</text>
</comment>
<accession>A0A9D0ZFT3</accession>
<comment type="cofactor">
    <cofactor evidence="9">
        <name>Mg(2+)</name>
        <dbReference type="ChEBI" id="CHEBI:18420"/>
    </cofactor>
    <text evidence="9">Binds 1 Mg(2+) ion per subunit.</text>
</comment>
<evidence type="ECO:0000256" key="5">
    <source>
        <dbReference type="ARBA" id="ARBA00022977"/>
    </source>
</evidence>
<reference evidence="13" key="1">
    <citation type="submission" date="2020-10" db="EMBL/GenBank/DDBJ databases">
        <authorList>
            <person name="Gilroy R."/>
        </authorList>
    </citation>
    <scope>NUCLEOTIDE SEQUENCE</scope>
    <source>
        <strain evidence="13">ChiBcolR7-354</strain>
    </source>
</reference>
<name>A0A9D0ZFT3_9FIRM</name>
<dbReference type="InterPro" id="IPR034291">
    <property type="entry name" value="TMP_synthase"/>
</dbReference>
<feature type="domain" description="Thiamine phosphate synthase/TenI" evidence="12">
    <location>
        <begin position="10"/>
        <end position="191"/>
    </location>
</feature>
<comment type="similarity">
    <text evidence="9 10">Belongs to the thiamine-phosphate synthase family.</text>
</comment>
<evidence type="ECO:0000256" key="1">
    <source>
        <dbReference type="ARBA" id="ARBA00005165"/>
    </source>
</evidence>
<feature type="binding site" evidence="9">
    <location>
        <position position="93"/>
    </location>
    <ligand>
        <name>Mg(2+)</name>
        <dbReference type="ChEBI" id="CHEBI:18420"/>
    </ligand>
</feature>
<dbReference type="InterPro" id="IPR022998">
    <property type="entry name" value="ThiamineP_synth_TenI"/>
</dbReference>
<comment type="catalytic activity">
    <reaction evidence="7 9 10">
        <text>2-(2-carboxy-4-methylthiazol-5-yl)ethyl phosphate + 4-amino-2-methyl-5-(diphosphooxymethyl)pyrimidine + 2 H(+) = thiamine phosphate + CO2 + diphosphate</text>
        <dbReference type="Rhea" id="RHEA:47848"/>
        <dbReference type="ChEBI" id="CHEBI:15378"/>
        <dbReference type="ChEBI" id="CHEBI:16526"/>
        <dbReference type="ChEBI" id="CHEBI:33019"/>
        <dbReference type="ChEBI" id="CHEBI:37575"/>
        <dbReference type="ChEBI" id="CHEBI:57841"/>
        <dbReference type="ChEBI" id="CHEBI:62890"/>
        <dbReference type="EC" id="2.5.1.3"/>
    </reaction>
</comment>
<comment type="catalytic activity">
    <reaction evidence="6 9 10">
        <text>4-methyl-5-(2-phosphooxyethyl)-thiazole + 4-amino-2-methyl-5-(diphosphooxymethyl)pyrimidine + H(+) = thiamine phosphate + diphosphate</text>
        <dbReference type="Rhea" id="RHEA:22328"/>
        <dbReference type="ChEBI" id="CHEBI:15378"/>
        <dbReference type="ChEBI" id="CHEBI:33019"/>
        <dbReference type="ChEBI" id="CHEBI:37575"/>
        <dbReference type="ChEBI" id="CHEBI:57841"/>
        <dbReference type="ChEBI" id="CHEBI:58296"/>
        <dbReference type="EC" id="2.5.1.3"/>
    </reaction>
</comment>
<organism evidence="13 14">
    <name type="scientific">Candidatus Scatomorpha intestinavium</name>
    <dbReference type="NCBI Taxonomy" id="2840922"/>
    <lineage>
        <taxon>Bacteria</taxon>
        <taxon>Bacillati</taxon>
        <taxon>Bacillota</taxon>
        <taxon>Clostridia</taxon>
        <taxon>Eubacteriales</taxon>
        <taxon>Candidatus Scatomorpha</taxon>
    </lineage>
</organism>
<dbReference type="PANTHER" id="PTHR20857">
    <property type="entry name" value="THIAMINE-PHOSPHATE PYROPHOSPHORYLASE"/>
    <property type="match status" value="1"/>
</dbReference>
<dbReference type="FunFam" id="3.20.20.70:FF:000096">
    <property type="entry name" value="Thiamine-phosphate synthase"/>
    <property type="match status" value="1"/>
</dbReference>
<dbReference type="GO" id="GO:0009229">
    <property type="term" value="P:thiamine diphosphate biosynthetic process"/>
    <property type="evidence" value="ECO:0007669"/>
    <property type="project" value="UniProtKB-UniRule"/>
</dbReference>
<dbReference type="GO" id="GO:0000287">
    <property type="term" value="F:magnesium ion binding"/>
    <property type="evidence" value="ECO:0007669"/>
    <property type="project" value="UniProtKB-UniRule"/>
</dbReference>
<evidence type="ECO:0000256" key="3">
    <source>
        <dbReference type="ARBA" id="ARBA00022723"/>
    </source>
</evidence>
<evidence type="ECO:0000256" key="4">
    <source>
        <dbReference type="ARBA" id="ARBA00022842"/>
    </source>
</evidence>
<dbReference type="Gene3D" id="3.20.20.70">
    <property type="entry name" value="Aldolase class I"/>
    <property type="match status" value="1"/>
</dbReference>
<dbReference type="GO" id="GO:0004789">
    <property type="term" value="F:thiamine-phosphate diphosphorylase activity"/>
    <property type="evidence" value="ECO:0007669"/>
    <property type="project" value="UniProtKB-UniRule"/>
</dbReference>
<feature type="binding site" evidence="9">
    <location>
        <position position="73"/>
    </location>
    <ligand>
        <name>4-amino-2-methyl-5-(diphosphooxymethyl)pyrimidine</name>
        <dbReference type="ChEBI" id="CHEBI:57841"/>
    </ligand>
</feature>
<dbReference type="Pfam" id="PF02581">
    <property type="entry name" value="TMP-TENI"/>
    <property type="match status" value="1"/>
</dbReference>
<dbReference type="NCBIfam" id="TIGR00693">
    <property type="entry name" value="thiE"/>
    <property type="match status" value="1"/>
</dbReference>
<dbReference type="SUPFAM" id="SSF51391">
    <property type="entry name" value="Thiamin phosphate synthase"/>
    <property type="match status" value="1"/>
</dbReference>
<feature type="binding site" evidence="9">
    <location>
        <position position="141"/>
    </location>
    <ligand>
        <name>4-amino-2-methyl-5-(diphosphooxymethyl)pyrimidine</name>
        <dbReference type="ChEBI" id="CHEBI:57841"/>
    </ligand>
</feature>
<dbReference type="GO" id="GO:0009228">
    <property type="term" value="P:thiamine biosynthetic process"/>
    <property type="evidence" value="ECO:0007669"/>
    <property type="project" value="UniProtKB-KW"/>
</dbReference>
<comment type="caution">
    <text evidence="13">The sequence shown here is derived from an EMBL/GenBank/DDBJ whole genome shotgun (WGS) entry which is preliminary data.</text>
</comment>
<gene>
    <name evidence="9 13" type="primary">thiE</name>
    <name evidence="13" type="ORF">IAB77_04780</name>
</gene>
<proteinExistence type="inferred from homology"/>
<dbReference type="Proteomes" id="UP000824262">
    <property type="component" value="Unassembled WGS sequence"/>
</dbReference>
<dbReference type="InterPro" id="IPR013785">
    <property type="entry name" value="Aldolase_TIM"/>
</dbReference>
<evidence type="ECO:0000256" key="2">
    <source>
        <dbReference type="ARBA" id="ARBA00022679"/>
    </source>
</evidence>
<reference evidence="13" key="2">
    <citation type="journal article" date="2021" name="PeerJ">
        <title>Extensive microbial diversity within the chicken gut microbiome revealed by metagenomics and culture.</title>
        <authorList>
            <person name="Gilroy R."/>
            <person name="Ravi A."/>
            <person name="Getino M."/>
            <person name="Pursley I."/>
            <person name="Horton D.L."/>
            <person name="Alikhan N.F."/>
            <person name="Baker D."/>
            <person name="Gharbi K."/>
            <person name="Hall N."/>
            <person name="Watson M."/>
            <person name="Adriaenssens E.M."/>
            <person name="Foster-Nyarko E."/>
            <person name="Jarju S."/>
            <person name="Secka A."/>
            <person name="Antonio M."/>
            <person name="Oren A."/>
            <person name="Chaudhuri R.R."/>
            <person name="La Ragione R."/>
            <person name="Hildebrand F."/>
            <person name="Pallen M.J."/>
        </authorList>
    </citation>
    <scope>NUCLEOTIDE SEQUENCE</scope>
    <source>
        <strain evidence="13">ChiBcolR7-354</strain>
    </source>
</reference>
<keyword evidence="2 9" id="KW-0808">Transferase</keyword>
<comment type="caution">
    <text evidence="9">Lacks conserved residue(s) required for the propagation of feature annotation.</text>
</comment>
<dbReference type="InterPro" id="IPR036206">
    <property type="entry name" value="ThiamineP_synth_sf"/>
</dbReference>
<sequence>MKTARERFALYAVTDRVRARSSGELLAQVAAAIRGGAGIVQLREKELPFGEFLREAEEFVALCRSLGALSIINDNVEIARLTGADGVHVGQEDMAAARARELLGPGRLIGVSAHTVEEARAAYEMGADYLGTGAAFVTGTKADAKPIERGTIRAITSAVPIPVVAIGGITAANLPELRSLGLAGAAVASAIFASDDPEAAARALLPICQSL</sequence>
<evidence type="ECO:0000259" key="12">
    <source>
        <dbReference type="Pfam" id="PF02581"/>
    </source>
</evidence>
<comment type="catalytic activity">
    <reaction evidence="8 9 10">
        <text>2-[(2R,5Z)-2-carboxy-4-methylthiazol-5(2H)-ylidene]ethyl phosphate + 4-amino-2-methyl-5-(diphosphooxymethyl)pyrimidine + 2 H(+) = thiamine phosphate + CO2 + diphosphate</text>
        <dbReference type="Rhea" id="RHEA:47844"/>
        <dbReference type="ChEBI" id="CHEBI:15378"/>
        <dbReference type="ChEBI" id="CHEBI:16526"/>
        <dbReference type="ChEBI" id="CHEBI:33019"/>
        <dbReference type="ChEBI" id="CHEBI:37575"/>
        <dbReference type="ChEBI" id="CHEBI:57841"/>
        <dbReference type="ChEBI" id="CHEBI:62899"/>
        <dbReference type="EC" id="2.5.1.3"/>
    </reaction>
</comment>
<keyword evidence="3 9" id="KW-0479">Metal-binding</keyword>
<evidence type="ECO:0000256" key="10">
    <source>
        <dbReference type="RuleBase" id="RU003826"/>
    </source>
</evidence>
<dbReference type="PANTHER" id="PTHR20857:SF23">
    <property type="entry name" value="THIAMINE BIOSYNTHETIC BIFUNCTIONAL ENZYME"/>
    <property type="match status" value="1"/>
</dbReference>
<evidence type="ECO:0000256" key="11">
    <source>
        <dbReference type="RuleBase" id="RU004253"/>
    </source>
</evidence>
<feature type="binding site" evidence="9">
    <location>
        <position position="168"/>
    </location>
    <ligand>
        <name>2-[(2R,5Z)-2-carboxy-4-methylthiazol-5(2H)-ylidene]ethyl phosphate</name>
        <dbReference type="ChEBI" id="CHEBI:62899"/>
    </ligand>
</feature>
<feature type="binding site" evidence="9">
    <location>
        <position position="112"/>
    </location>
    <ligand>
        <name>4-amino-2-methyl-5-(diphosphooxymethyl)pyrimidine</name>
        <dbReference type="ChEBI" id="CHEBI:57841"/>
    </ligand>
</feature>
<feature type="binding site" evidence="9">
    <location>
        <position position="74"/>
    </location>
    <ligand>
        <name>Mg(2+)</name>
        <dbReference type="ChEBI" id="CHEBI:18420"/>
    </ligand>
</feature>
<dbReference type="EC" id="2.5.1.3" evidence="9"/>